<feature type="compositionally biased region" description="Low complexity" evidence="1">
    <location>
        <begin position="29"/>
        <end position="38"/>
    </location>
</feature>
<feature type="region of interest" description="Disordered" evidence="1">
    <location>
        <begin position="296"/>
        <end position="348"/>
    </location>
</feature>
<dbReference type="AlphaFoldDB" id="A0A9P4U1L6"/>
<name>A0A9P4U1L6_9PEZI</name>
<evidence type="ECO:0000256" key="1">
    <source>
        <dbReference type="SAM" id="MobiDB-lite"/>
    </source>
</evidence>
<feature type="compositionally biased region" description="Basic and acidic residues" evidence="1">
    <location>
        <begin position="316"/>
        <end position="328"/>
    </location>
</feature>
<proteinExistence type="predicted"/>
<feature type="region of interest" description="Disordered" evidence="1">
    <location>
        <begin position="1"/>
        <end position="63"/>
    </location>
</feature>
<feature type="compositionally biased region" description="Polar residues" evidence="1">
    <location>
        <begin position="215"/>
        <end position="228"/>
    </location>
</feature>
<evidence type="ECO:0000313" key="3">
    <source>
        <dbReference type="Proteomes" id="UP000800235"/>
    </source>
</evidence>
<dbReference type="OrthoDB" id="10679948at2759"/>
<accession>A0A9P4U1L6</accession>
<protein>
    <submittedName>
        <fullName evidence="2">Uncharacterized protein</fullName>
    </submittedName>
</protein>
<dbReference type="EMBL" id="MU007022">
    <property type="protein sequence ID" value="KAF2433118.1"/>
    <property type="molecule type" value="Genomic_DNA"/>
</dbReference>
<feature type="region of interest" description="Disordered" evidence="1">
    <location>
        <begin position="196"/>
        <end position="275"/>
    </location>
</feature>
<sequence length="348" mass="39075">MQDGYLSRWRRMVNKGLNSSRRDSRNDSKGSFSKSRSSQATTGPRPRSYPKNGHMSTARVNGPPVFLEPYSELSEEDATLLPPNYMHVRNSTRPEIAALIPGNRMSYGRPRQIHNATQRQSVGTSSNMTSLDDIRHFEIAHHIHMANRLSCVPQYPVYVDSDTASIRQQRLARPDSIASSGVMLWVAQLPGSEPFLRASTQQKSSALRESRRTKYATTSAGRYGQSSPYPHIVEMPWHQPASSREMQQSRSSSALSVSTRNPASLQRPPHGRAAEQPFDNAARFDERKGTHVHFADSRVAKFRQKPLPLPTQPLKDTGHISQKDDRGLKNSLSISGLKSKLSLRRRKP</sequence>
<organism evidence="2 3">
    <name type="scientific">Tothia fuscella</name>
    <dbReference type="NCBI Taxonomy" id="1048955"/>
    <lineage>
        <taxon>Eukaryota</taxon>
        <taxon>Fungi</taxon>
        <taxon>Dikarya</taxon>
        <taxon>Ascomycota</taxon>
        <taxon>Pezizomycotina</taxon>
        <taxon>Dothideomycetes</taxon>
        <taxon>Pleosporomycetidae</taxon>
        <taxon>Venturiales</taxon>
        <taxon>Cylindrosympodiaceae</taxon>
        <taxon>Tothia</taxon>
    </lineage>
</organism>
<keyword evidence="3" id="KW-1185">Reference proteome</keyword>
<dbReference type="Proteomes" id="UP000800235">
    <property type="component" value="Unassembled WGS sequence"/>
</dbReference>
<evidence type="ECO:0000313" key="2">
    <source>
        <dbReference type="EMBL" id="KAF2433118.1"/>
    </source>
</evidence>
<gene>
    <name evidence="2" type="ORF">EJ08DRAFT_89480</name>
</gene>
<feature type="compositionally biased region" description="Low complexity" evidence="1">
    <location>
        <begin position="329"/>
        <end position="340"/>
    </location>
</feature>
<feature type="compositionally biased region" description="Low complexity" evidence="1">
    <location>
        <begin position="242"/>
        <end position="258"/>
    </location>
</feature>
<reference evidence="2" key="1">
    <citation type="journal article" date="2020" name="Stud. Mycol.">
        <title>101 Dothideomycetes genomes: a test case for predicting lifestyles and emergence of pathogens.</title>
        <authorList>
            <person name="Haridas S."/>
            <person name="Albert R."/>
            <person name="Binder M."/>
            <person name="Bloem J."/>
            <person name="Labutti K."/>
            <person name="Salamov A."/>
            <person name="Andreopoulos B."/>
            <person name="Baker S."/>
            <person name="Barry K."/>
            <person name="Bills G."/>
            <person name="Bluhm B."/>
            <person name="Cannon C."/>
            <person name="Castanera R."/>
            <person name="Culley D."/>
            <person name="Daum C."/>
            <person name="Ezra D."/>
            <person name="Gonzalez J."/>
            <person name="Henrissat B."/>
            <person name="Kuo A."/>
            <person name="Liang C."/>
            <person name="Lipzen A."/>
            <person name="Lutzoni F."/>
            <person name="Magnuson J."/>
            <person name="Mondo S."/>
            <person name="Nolan M."/>
            <person name="Ohm R."/>
            <person name="Pangilinan J."/>
            <person name="Park H.-J."/>
            <person name="Ramirez L."/>
            <person name="Alfaro M."/>
            <person name="Sun H."/>
            <person name="Tritt A."/>
            <person name="Yoshinaga Y."/>
            <person name="Zwiers L.-H."/>
            <person name="Turgeon B."/>
            <person name="Goodwin S."/>
            <person name="Spatafora J."/>
            <person name="Crous P."/>
            <person name="Grigoriev I."/>
        </authorList>
    </citation>
    <scope>NUCLEOTIDE SEQUENCE</scope>
    <source>
        <strain evidence="2">CBS 130266</strain>
    </source>
</reference>
<comment type="caution">
    <text evidence="2">The sequence shown here is derived from an EMBL/GenBank/DDBJ whole genome shotgun (WGS) entry which is preliminary data.</text>
</comment>